<dbReference type="RefSeq" id="WP_093118755.1">
    <property type="nucleotide sequence ID" value="NZ_FODS01000014.1"/>
</dbReference>
<dbReference type="Proteomes" id="UP000198893">
    <property type="component" value="Unassembled WGS sequence"/>
</dbReference>
<evidence type="ECO:0000313" key="2">
    <source>
        <dbReference type="EMBL" id="SEO85172.1"/>
    </source>
</evidence>
<feature type="chain" id="PRO_5011525716" description="DUF4412 domain-containing protein" evidence="1">
    <location>
        <begin position="26"/>
        <end position="257"/>
    </location>
</feature>
<evidence type="ECO:0008006" key="4">
    <source>
        <dbReference type="Google" id="ProtNLM"/>
    </source>
</evidence>
<name>A0A1H8T2K5_9RHOB</name>
<sequence length="257" mass="26887">MRTDGLAPNLCVGILLSSLTATLMAQPSAAEGTRSMTVLGSIDGTADGTERAWLTIAGEVEGRAMSSAAWRPYSMANVMGSALDGMSDAQRAQMQKQMEMMSEMMGDGADNPLAQMFGDDGEEQVQLRIMGVDPEAERILRQGGLTIELPPFSPENTDSLLTGPNEVEISYHKNFGESTGFYASSHDVGTAATVAFDQLDIVAGGGFAAGVFEGTLCPIRALMSGDPDPDVCITVAGRFETDLGEEAADNSGSQAGN</sequence>
<dbReference type="AlphaFoldDB" id="A0A1H8T2K5"/>
<keyword evidence="1" id="KW-0732">Signal</keyword>
<dbReference type="OrthoDB" id="7776228at2"/>
<evidence type="ECO:0000256" key="1">
    <source>
        <dbReference type="SAM" id="SignalP"/>
    </source>
</evidence>
<accession>A0A1H8T2K5</accession>
<proteinExistence type="predicted"/>
<keyword evidence="3" id="KW-1185">Reference proteome</keyword>
<feature type="signal peptide" evidence="1">
    <location>
        <begin position="1"/>
        <end position="25"/>
    </location>
</feature>
<reference evidence="2 3" key="1">
    <citation type="submission" date="2016-10" db="EMBL/GenBank/DDBJ databases">
        <authorList>
            <person name="de Groot N.N."/>
        </authorList>
    </citation>
    <scope>NUCLEOTIDE SEQUENCE [LARGE SCALE GENOMIC DNA]</scope>
    <source>
        <strain evidence="2 3">DSM 27842</strain>
    </source>
</reference>
<organism evidence="2 3">
    <name type="scientific">Salinihabitans flavidus</name>
    <dbReference type="NCBI Taxonomy" id="569882"/>
    <lineage>
        <taxon>Bacteria</taxon>
        <taxon>Pseudomonadati</taxon>
        <taxon>Pseudomonadota</taxon>
        <taxon>Alphaproteobacteria</taxon>
        <taxon>Rhodobacterales</taxon>
        <taxon>Roseobacteraceae</taxon>
        <taxon>Salinihabitans</taxon>
    </lineage>
</organism>
<protein>
    <recommendedName>
        <fullName evidence="4">DUF4412 domain-containing protein</fullName>
    </recommendedName>
</protein>
<gene>
    <name evidence="2" type="ORF">SAMN04490248_11415</name>
</gene>
<dbReference type="STRING" id="569882.SAMN04490248_11415"/>
<evidence type="ECO:0000313" key="3">
    <source>
        <dbReference type="Proteomes" id="UP000198893"/>
    </source>
</evidence>
<dbReference type="EMBL" id="FODS01000014">
    <property type="protein sequence ID" value="SEO85172.1"/>
    <property type="molecule type" value="Genomic_DNA"/>
</dbReference>